<dbReference type="Pfam" id="PF20958">
    <property type="entry name" value="GxGYxYP_N_3rd"/>
    <property type="match status" value="1"/>
</dbReference>
<evidence type="ECO:0000313" key="6">
    <source>
        <dbReference type="Proteomes" id="UP000287224"/>
    </source>
</evidence>
<evidence type="ECO:0000259" key="1">
    <source>
        <dbReference type="Pfam" id="PF14323"/>
    </source>
</evidence>
<dbReference type="InterPro" id="IPR032626">
    <property type="entry name" value="GxGYxYP_N_1st"/>
</dbReference>
<evidence type="ECO:0000259" key="4">
    <source>
        <dbReference type="Pfam" id="PF20958"/>
    </source>
</evidence>
<evidence type="ECO:0000259" key="3">
    <source>
        <dbReference type="Pfam" id="PF20957"/>
    </source>
</evidence>
<feature type="domain" description="GxGYxYP putative glycoside hydrolase first N-terminal" evidence="2">
    <location>
        <begin position="52"/>
        <end position="103"/>
    </location>
</feature>
<dbReference type="InterPro" id="IPR048310">
    <property type="entry name" value="GxGYxYP_N_2nd"/>
</dbReference>
<keyword evidence="6" id="KW-1185">Reference proteome</keyword>
<sequence length="524" mass="58775">MPAAVAATRAAHRVHDTDGGIYWPQGQALPRFASPEELDVARVTDQPGDLCLLLATLQGLVNRNRPQIYLEEGQPAEGVDTWLQSLGIPYIMHADPWEVIYKYIATARGVIVYDPNIIDTVNVATTMAGLYDGVVVSPQLLKRLTGTTYNMPILADLRGKFSSNLQADIWQVKNLWPLASHRLLIGLLPTTPSRLLGRVTTYGYLRDYAVANRAMVFWFSLQSPTQAALFRQVLAGVKPGTPYLGWYDKEFRGVRLTSSYGVYTIAADYFSNLTVFSGVRAPSLIQRIVPTPPLRNKIYLTFTMSEGDNFQYVQHTMRHLWDDPERGQVPLNWSINPLLYDAAPTILNHYQLTASANDYLVAGPSGGGYVYPSNWLFSNLNSFMRQSSTYMRKTGLHVVFILDDRLAIPSYVSKAYSDYAHTSGILYNWWNPTSYTTIATGNMPVSTQVTATSRQEMLNAIRLSASRWNRRSPLFLSALAISWSLSPTDIKYVADHLGPNYVVVRGDQYFKLFRQARGLPAAQY</sequence>
<feature type="domain" description="GxGYxYP putative glycoside hydrolase C-terminal" evidence="1">
    <location>
        <begin position="296"/>
        <end position="514"/>
    </location>
</feature>
<dbReference type="PANTHER" id="PTHR37321">
    <property type="entry name" value="EXPORTED PROTEIN-RELATED"/>
    <property type="match status" value="1"/>
</dbReference>
<dbReference type="EMBL" id="BIFQ01000001">
    <property type="protein sequence ID" value="GCE07480.1"/>
    <property type="molecule type" value="Genomic_DNA"/>
</dbReference>
<dbReference type="InterPro" id="IPR038410">
    <property type="entry name" value="GxGYxYP_C_sf"/>
</dbReference>
<dbReference type="InterPro" id="IPR048309">
    <property type="entry name" value="GxGYxYP_N_3rd"/>
</dbReference>
<reference evidence="6" key="1">
    <citation type="submission" date="2018-12" db="EMBL/GenBank/DDBJ databases">
        <title>Tengunoibacter tsumagoiensis gen. nov., sp. nov., Dictyobacter kobayashii sp. nov., D. alpinus sp. nov., and D. joshuensis sp. nov. and description of Dictyobacteraceae fam. nov. within the order Ktedonobacterales isolated from Tengu-no-mugimeshi.</title>
        <authorList>
            <person name="Wang C.M."/>
            <person name="Zheng Y."/>
            <person name="Sakai Y."/>
            <person name="Toyoda A."/>
            <person name="Minakuchi Y."/>
            <person name="Abe K."/>
            <person name="Yokota A."/>
            <person name="Yabe S."/>
        </authorList>
    </citation>
    <scope>NUCLEOTIDE SEQUENCE [LARGE SCALE GENOMIC DNA]</scope>
    <source>
        <strain evidence="6">S-27</strain>
    </source>
</reference>
<dbReference type="PANTHER" id="PTHR37321:SF1">
    <property type="entry name" value="EXPORTED PROTEIN"/>
    <property type="match status" value="1"/>
</dbReference>
<dbReference type="InterPro" id="IPR025832">
    <property type="entry name" value="GxGYxYP_C"/>
</dbReference>
<evidence type="ECO:0000313" key="5">
    <source>
        <dbReference type="EMBL" id="GCE07480.1"/>
    </source>
</evidence>
<dbReference type="Gene3D" id="3.20.20.490">
    <property type="entry name" value="GxGYxYP glycoside hydrolase, C-terminal domain"/>
    <property type="match status" value="1"/>
</dbReference>
<dbReference type="Proteomes" id="UP000287224">
    <property type="component" value="Unassembled WGS sequence"/>
</dbReference>
<protein>
    <recommendedName>
        <fullName evidence="7">GxGYxYP putative glycoside hydrolase N-terminal domain-containing protein</fullName>
    </recommendedName>
</protein>
<gene>
    <name evidence="5" type="ORF">KDAU_48090</name>
</gene>
<dbReference type="Pfam" id="PF14323">
    <property type="entry name" value="GxGYxYP_C"/>
    <property type="match status" value="1"/>
</dbReference>
<dbReference type="Pfam" id="PF16216">
    <property type="entry name" value="GxGYxYP_N"/>
    <property type="match status" value="1"/>
</dbReference>
<evidence type="ECO:0008006" key="7">
    <source>
        <dbReference type="Google" id="ProtNLM"/>
    </source>
</evidence>
<accession>A0A401ZKZ6</accession>
<feature type="domain" description="GxGYxYP putative glycoside hydrolase second N-terminal" evidence="3">
    <location>
        <begin position="108"/>
        <end position="177"/>
    </location>
</feature>
<feature type="domain" description="GxGYxYP putative glycoside hydrolase third N-terminal" evidence="4">
    <location>
        <begin position="204"/>
        <end position="277"/>
    </location>
</feature>
<dbReference type="Pfam" id="PF20957">
    <property type="entry name" value="GxGYxYP_N_2nd"/>
    <property type="match status" value="1"/>
</dbReference>
<proteinExistence type="predicted"/>
<dbReference type="AlphaFoldDB" id="A0A401ZKZ6"/>
<organism evidence="5 6">
    <name type="scientific">Dictyobacter aurantiacus</name>
    <dbReference type="NCBI Taxonomy" id="1936993"/>
    <lineage>
        <taxon>Bacteria</taxon>
        <taxon>Bacillati</taxon>
        <taxon>Chloroflexota</taxon>
        <taxon>Ktedonobacteria</taxon>
        <taxon>Ktedonobacterales</taxon>
        <taxon>Dictyobacteraceae</taxon>
        <taxon>Dictyobacter</taxon>
    </lineage>
</organism>
<evidence type="ECO:0000259" key="2">
    <source>
        <dbReference type="Pfam" id="PF16216"/>
    </source>
</evidence>
<name>A0A401ZKZ6_9CHLR</name>
<comment type="caution">
    <text evidence="5">The sequence shown here is derived from an EMBL/GenBank/DDBJ whole genome shotgun (WGS) entry which is preliminary data.</text>
</comment>